<proteinExistence type="predicted"/>
<name>A0A8X6MFX1_9ARAC</name>
<organism evidence="1 2">
    <name type="scientific">Trichonephila inaurata madagascariensis</name>
    <dbReference type="NCBI Taxonomy" id="2747483"/>
    <lineage>
        <taxon>Eukaryota</taxon>
        <taxon>Metazoa</taxon>
        <taxon>Ecdysozoa</taxon>
        <taxon>Arthropoda</taxon>
        <taxon>Chelicerata</taxon>
        <taxon>Arachnida</taxon>
        <taxon>Araneae</taxon>
        <taxon>Araneomorphae</taxon>
        <taxon>Entelegynae</taxon>
        <taxon>Araneoidea</taxon>
        <taxon>Nephilidae</taxon>
        <taxon>Trichonephila</taxon>
        <taxon>Trichonephila inaurata</taxon>
    </lineage>
</organism>
<evidence type="ECO:0000313" key="1">
    <source>
        <dbReference type="EMBL" id="GFS54741.1"/>
    </source>
</evidence>
<dbReference type="AlphaFoldDB" id="A0A8X6MFX1"/>
<dbReference type="Proteomes" id="UP000886998">
    <property type="component" value="Unassembled WGS sequence"/>
</dbReference>
<protein>
    <submittedName>
        <fullName evidence="1">Uncharacterized protein</fullName>
    </submittedName>
</protein>
<dbReference type="OrthoDB" id="6425975at2759"/>
<keyword evidence="2" id="KW-1185">Reference proteome</keyword>
<gene>
    <name evidence="1" type="ORF">TNIN_484251</name>
</gene>
<comment type="caution">
    <text evidence="1">The sequence shown here is derived from an EMBL/GenBank/DDBJ whole genome shotgun (WGS) entry which is preliminary data.</text>
</comment>
<sequence>MPSLHLFKIALERVIRKSGVNTRDSIFRKFSQMSFTDDSTDYFSFSAIIWCTKYAPGVLNYTIREAEYAPSPYRLKITTTNLKDF</sequence>
<accession>A0A8X6MFX1</accession>
<evidence type="ECO:0000313" key="2">
    <source>
        <dbReference type="Proteomes" id="UP000886998"/>
    </source>
</evidence>
<reference evidence="1" key="1">
    <citation type="submission" date="2020-08" db="EMBL/GenBank/DDBJ databases">
        <title>Multicomponent nature underlies the extraordinary mechanical properties of spider dragline silk.</title>
        <authorList>
            <person name="Kono N."/>
            <person name="Nakamura H."/>
            <person name="Mori M."/>
            <person name="Yoshida Y."/>
            <person name="Ohtoshi R."/>
            <person name="Malay A.D."/>
            <person name="Moran D.A.P."/>
            <person name="Tomita M."/>
            <person name="Numata K."/>
            <person name="Arakawa K."/>
        </authorList>
    </citation>
    <scope>NUCLEOTIDE SEQUENCE</scope>
</reference>
<dbReference type="EMBL" id="BMAV01026949">
    <property type="protein sequence ID" value="GFS54741.1"/>
    <property type="molecule type" value="Genomic_DNA"/>
</dbReference>